<dbReference type="OrthoDB" id="118204at2"/>
<name>A0A841JX56_9BACT</name>
<gene>
    <name evidence="1" type="ORF">HNQ77_003691</name>
</gene>
<reference evidence="1 2" key="1">
    <citation type="submission" date="2020-08" db="EMBL/GenBank/DDBJ databases">
        <title>Genomic Encyclopedia of Type Strains, Phase IV (KMG-IV): sequencing the most valuable type-strain genomes for metagenomic binning, comparative biology and taxonomic classification.</title>
        <authorList>
            <person name="Goeker M."/>
        </authorList>
    </citation>
    <scope>NUCLEOTIDE SEQUENCE [LARGE SCALE GENOMIC DNA]</scope>
    <source>
        <strain evidence="1 2">DSM 103733</strain>
    </source>
</reference>
<keyword evidence="1" id="KW-0449">Lipoprotein</keyword>
<protein>
    <submittedName>
        <fullName evidence="1">Outer membrane lipoprotein-sorting protein</fullName>
    </submittedName>
</protein>
<dbReference type="Proteomes" id="UP000538666">
    <property type="component" value="Unassembled WGS sequence"/>
</dbReference>
<keyword evidence="2" id="KW-1185">Reference proteome</keyword>
<dbReference type="AlphaFoldDB" id="A0A841JX56"/>
<dbReference type="Gene3D" id="2.50.20.10">
    <property type="entry name" value="Lipoprotein localisation LolA/LolB/LppX"/>
    <property type="match status" value="1"/>
</dbReference>
<evidence type="ECO:0000313" key="1">
    <source>
        <dbReference type="EMBL" id="MBB6145730.1"/>
    </source>
</evidence>
<comment type="caution">
    <text evidence="1">The sequence shown here is derived from an EMBL/GenBank/DDBJ whole genome shotgun (WGS) entry which is preliminary data.</text>
</comment>
<accession>A0A841JX56</accession>
<proteinExistence type="predicted"/>
<evidence type="ECO:0000313" key="2">
    <source>
        <dbReference type="Proteomes" id="UP000538666"/>
    </source>
</evidence>
<organism evidence="1 2">
    <name type="scientific">Silvibacterium bohemicum</name>
    <dbReference type="NCBI Taxonomy" id="1577686"/>
    <lineage>
        <taxon>Bacteria</taxon>
        <taxon>Pseudomonadati</taxon>
        <taxon>Acidobacteriota</taxon>
        <taxon>Terriglobia</taxon>
        <taxon>Terriglobales</taxon>
        <taxon>Acidobacteriaceae</taxon>
        <taxon>Silvibacterium</taxon>
    </lineage>
</organism>
<sequence length="304" mass="34120">MQKRVIQSGLQRYDWLKMPAMLLLLPMLNGCLVHTRTLKQPIIPSVVMTATADQLVKTINDGCDDIHSLTATVDFLATEGGPRKGKERTFTSFSGYIVLRKPESLRVIGLVPVLRTKAFDMATDGTTFKLLIPHYNKAIEGPNTVTKESSNTLENFRPNVFSDSLLIKCISPDDLVTLTSETKTQLDIKSKQMVEKPEYDLTVVRRKENSQELTPERVIHFSRIDLQPFQVDIYDPKGAIQTIATYGPLQTFGATKFPGTITIKRPLEELQIGITFSKLTVNLPLQDNQFDLDIPKGVTVQKLE</sequence>
<dbReference type="EMBL" id="JACHEK010000007">
    <property type="protein sequence ID" value="MBB6145730.1"/>
    <property type="molecule type" value="Genomic_DNA"/>
</dbReference>
<dbReference type="RefSeq" id="WP_050060765.1">
    <property type="nucleotide sequence ID" value="NZ_JACHEK010000007.1"/>
</dbReference>